<keyword evidence="1" id="KW-0238">DNA-binding</keyword>
<evidence type="ECO:0000256" key="1">
    <source>
        <dbReference type="ARBA" id="ARBA00023125"/>
    </source>
</evidence>
<dbReference type="EMBL" id="JBAHYK010000713">
    <property type="protein sequence ID" value="KAL0571808.1"/>
    <property type="molecule type" value="Genomic_DNA"/>
</dbReference>
<feature type="region of interest" description="Disordered" evidence="2">
    <location>
        <begin position="1"/>
        <end position="36"/>
    </location>
</feature>
<reference evidence="4 5" key="1">
    <citation type="submission" date="2024-02" db="EMBL/GenBank/DDBJ databases">
        <title>A draft genome for the cacao thread blight pathogen Marasmius crinis-equi.</title>
        <authorList>
            <person name="Cohen S.P."/>
            <person name="Baruah I.K."/>
            <person name="Amoako-Attah I."/>
            <person name="Bukari Y."/>
            <person name="Meinhardt L.W."/>
            <person name="Bailey B.A."/>
        </authorList>
    </citation>
    <scope>NUCLEOTIDE SEQUENCE [LARGE SCALE GENOMIC DNA]</scope>
    <source>
        <strain evidence="4 5">GH-76</strain>
    </source>
</reference>
<keyword evidence="5" id="KW-1185">Reference proteome</keyword>
<sequence>MSPEPKRKPRTQTKPYERKERGPKTRNAPKTSAKTTIDNRRSNLTLHNWLTVFAWMKDYPDVSQEDVVNHFKTRKEGALIFTQSTLSQKLKAKVVLEARAETNPTALSSKRPRVVTRPDVERALVLWCRHMENKGEQVNGPMLKAKRVKFEEKFDVPEEERLTGDG</sequence>
<evidence type="ECO:0000313" key="4">
    <source>
        <dbReference type="EMBL" id="KAL0571808.1"/>
    </source>
</evidence>
<protein>
    <recommendedName>
        <fullName evidence="3">HTH CENPB-type domain-containing protein</fullName>
    </recommendedName>
</protein>
<name>A0ABR3F998_9AGAR</name>
<evidence type="ECO:0000259" key="3">
    <source>
        <dbReference type="Pfam" id="PF03221"/>
    </source>
</evidence>
<evidence type="ECO:0000313" key="5">
    <source>
        <dbReference type="Proteomes" id="UP001465976"/>
    </source>
</evidence>
<proteinExistence type="predicted"/>
<evidence type="ECO:0000256" key="2">
    <source>
        <dbReference type="SAM" id="MobiDB-lite"/>
    </source>
</evidence>
<comment type="caution">
    <text evidence="4">The sequence shown here is derived from an EMBL/GenBank/DDBJ whole genome shotgun (WGS) entry which is preliminary data.</text>
</comment>
<dbReference type="Proteomes" id="UP001465976">
    <property type="component" value="Unassembled WGS sequence"/>
</dbReference>
<dbReference type="Gene3D" id="1.10.10.60">
    <property type="entry name" value="Homeodomain-like"/>
    <property type="match status" value="1"/>
</dbReference>
<accession>A0ABR3F998</accession>
<organism evidence="4 5">
    <name type="scientific">Marasmius crinis-equi</name>
    <dbReference type="NCBI Taxonomy" id="585013"/>
    <lineage>
        <taxon>Eukaryota</taxon>
        <taxon>Fungi</taxon>
        <taxon>Dikarya</taxon>
        <taxon>Basidiomycota</taxon>
        <taxon>Agaricomycotina</taxon>
        <taxon>Agaricomycetes</taxon>
        <taxon>Agaricomycetidae</taxon>
        <taxon>Agaricales</taxon>
        <taxon>Marasmiineae</taxon>
        <taxon>Marasmiaceae</taxon>
        <taxon>Marasmius</taxon>
    </lineage>
</organism>
<dbReference type="InterPro" id="IPR006600">
    <property type="entry name" value="HTH_CenpB_DNA-bd_dom"/>
</dbReference>
<feature type="domain" description="HTH CENPB-type" evidence="3">
    <location>
        <begin position="118"/>
        <end position="146"/>
    </location>
</feature>
<gene>
    <name evidence="4" type="ORF">V5O48_010155</name>
</gene>
<dbReference type="Pfam" id="PF03221">
    <property type="entry name" value="HTH_Tnp_Tc5"/>
    <property type="match status" value="1"/>
</dbReference>